<evidence type="ECO:0000313" key="5">
    <source>
        <dbReference type="Proteomes" id="UP000594262"/>
    </source>
</evidence>
<keyword evidence="1 3" id="KW-0547">Nucleotide-binding</keyword>
<name>A0A7M6DJ53_9CNID</name>
<dbReference type="OrthoDB" id="2011769at2759"/>
<dbReference type="AlphaFoldDB" id="A0A7M6DJ53"/>
<dbReference type="CDD" id="cd00878">
    <property type="entry name" value="Arf_Arl"/>
    <property type="match status" value="1"/>
</dbReference>
<organism evidence="4 5">
    <name type="scientific">Clytia hemisphaerica</name>
    <dbReference type="NCBI Taxonomy" id="252671"/>
    <lineage>
        <taxon>Eukaryota</taxon>
        <taxon>Metazoa</taxon>
        <taxon>Cnidaria</taxon>
        <taxon>Hydrozoa</taxon>
        <taxon>Hydroidolina</taxon>
        <taxon>Leptothecata</taxon>
        <taxon>Obeliida</taxon>
        <taxon>Clytiidae</taxon>
        <taxon>Clytia</taxon>
    </lineage>
</organism>
<reference evidence="4" key="1">
    <citation type="submission" date="2021-01" db="UniProtKB">
        <authorList>
            <consortium name="EnsemblMetazoa"/>
        </authorList>
    </citation>
    <scope>IDENTIFICATION</scope>
</reference>
<dbReference type="PANTHER" id="PTHR11711">
    <property type="entry name" value="ADP RIBOSYLATION FACTOR-RELATED"/>
    <property type="match status" value="1"/>
</dbReference>
<dbReference type="PROSITE" id="PS51417">
    <property type="entry name" value="ARF"/>
    <property type="match status" value="1"/>
</dbReference>
<evidence type="ECO:0000256" key="2">
    <source>
        <dbReference type="ARBA" id="ARBA00023134"/>
    </source>
</evidence>
<protein>
    <submittedName>
        <fullName evidence="4">Uncharacterized protein</fullName>
    </submittedName>
</protein>
<evidence type="ECO:0000313" key="4">
    <source>
        <dbReference type="EnsemblMetazoa" id="CLYHEMP012915.2"/>
    </source>
</evidence>
<dbReference type="SUPFAM" id="SSF52540">
    <property type="entry name" value="P-loop containing nucleoside triphosphate hydrolases"/>
    <property type="match status" value="1"/>
</dbReference>
<dbReference type="InterPro" id="IPR006689">
    <property type="entry name" value="Small_GTPase_ARF/SAR"/>
</dbReference>
<dbReference type="Proteomes" id="UP000594262">
    <property type="component" value="Unplaced"/>
</dbReference>
<keyword evidence="2 3" id="KW-0342">GTP-binding</keyword>
<dbReference type="EnsemblMetazoa" id="CLYHEMT012915.2">
    <property type="protein sequence ID" value="CLYHEMP012915.2"/>
    <property type="gene ID" value="CLYHEMG012915"/>
</dbReference>
<proteinExistence type="predicted"/>
<evidence type="ECO:0000256" key="1">
    <source>
        <dbReference type="ARBA" id="ARBA00022741"/>
    </source>
</evidence>
<accession>A0A7M6DJ53</accession>
<dbReference type="GO" id="GO:0003924">
    <property type="term" value="F:GTPase activity"/>
    <property type="evidence" value="ECO:0007669"/>
    <property type="project" value="InterPro"/>
</dbReference>
<dbReference type="Gene3D" id="3.40.50.300">
    <property type="entry name" value="P-loop containing nucleotide triphosphate hydrolases"/>
    <property type="match status" value="2"/>
</dbReference>
<evidence type="ECO:0000256" key="3">
    <source>
        <dbReference type="PIRSR" id="PIRSR606689-1"/>
    </source>
</evidence>
<dbReference type="GO" id="GO:0005525">
    <property type="term" value="F:GTP binding"/>
    <property type="evidence" value="ECO:0007669"/>
    <property type="project" value="UniProtKB-KW"/>
</dbReference>
<keyword evidence="5" id="KW-1185">Reference proteome</keyword>
<feature type="binding site" evidence="3">
    <location>
        <begin position="87"/>
        <end position="90"/>
    </location>
    <ligand>
        <name>GTP</name>
        <dbReference type="ChEBI" id="CHEBI:37565"/>
    </ligand>
</feature>
<dbReference type="InterPro" id="IPR024156">
    <property type="entry name" value="Small_GTPase_ARF"/>
</dbReference>
<dbReference type="InterPro" id="IPR027417">
    <property type="entry name" value="P-loop_NTPase"/>
</dbReference>
<sequence>MLNSLRDCLGLNKRTSLLLLGINSAGKTSILYRLLLGELMKVIPTVGIIYVVDSTSRDYIEETKSTLYHCILIKDEAQHYPIIVFANKQDLPNAMSTLEITEKLELNEIKDRSWHIQGTSASTGEGLYEGLDWIYDEIQNKKQD</sequence>
<dbReference type="Pfam" id="PF00025">
    <property type="entry name" value="Arf"/>
    <property type="match status" value="1"/>
</dbReference>
<dbReference type="SMART" id="SM00177">
    <property type="entry name" value="ARF"/>
    <property type="match status" value="1"/>
</dbReference>